<feature type="compositionally biased region" description="Pro residues" evidence="1">
    <location>
        <begin position="34"/>
        <end position="44"/>
    </location>
</feature>
<feature type="region of interest" description="Disordered" evidence="1">
    <location>
        <begin position="117"/>
        <end position="136"/>
    </location>
</feature>
<evidence type="ECO:0000313" key="2">
    <source>
        <dbReference type="EMBL" id="VEL36575.1"/>
    </source>
</evidence>
<feature type="region of interest" description="Disordered" evidence="1">
    <location>
        <begin position="28"/>
        <end position="71"/>
    </location>
</feature>
<dbReference type="EMBL" id="CAAALY010252626">
    <property type="protein sequence ID" value="VEL36575.1"/>
    <property type="molecule type" value="Genomic_DNA"/>
</dbReference>
<gene>
    <name evidence="2" type="ORF">PXEA_LOCUS30015</name>
</gene>
<sequence>PICSGSSRSPPEAGRPLNLAEIRSSLVPLDAPSAPSPSPLPLPLASPSLSQSPSPSRFQSQLQSHSPSPVTPLAKLSACDVNVAVSPSPLDILAVGHPASSDSSPTNLILCRPLDNQPLQQYRPPPSSSSSYSSTSLSVEMTTATATALNSDCLEGQRLEQPSHQQTGQQVEDYSPSAVHVGSTSRGLLAFSCSCGVGCLSICRCLSPHSPNIMCSTLAHLPLDMGSNPALFIDSLSAWPTFRRLLVGTNRPSVRPSVRLLG</sequence>
<protein>
    <submittedName>
        <fullName evidence="2">Uncharacterized protein</fullName>
    </submittedName>
</protein>
<keyword evidence="3" id="KW-1185">Reference proteome</keyword>
<reference evidence="2" key="1">
    <citation type="submission" date="2018-11" db="EMBL/GenBank/DDBJ databases">
        <authorList>
            <consortium name="Pathogen Informatics"/>
        </authorList>
    </citation>
    <scope>NUCLEOTIDE SEQUENCE</scope>
</reference>
<accession>A0A3S5CP14</accession>
<name>A0A3S5CP14_9PLAT</name>
<dbReference type="Proteomes" id="UP000784294">
    <property type="component" value="Unassembled WGS sequence"/>
</dbReference>
<proteinExistence type="predicted"/>
<organism evidence="2 3">
    <name type="scientific">Protopolystoma xenopodis</name>
    <dbReference type="NCBI Taxonomy" id="117903"/>
    <lineage>
        <taxon>Eukaryota</taxon>
        <taxon>Metazoa</taxon>
        <taxon>Spiralia</taxon>
        <taxon>Lophotrochozoa</taxon>
        <taxon>Platyhelminthes</taxon>
        <taxon>Monogenea</taxon>
        <taxon>Polyopisthocotylea</taxon>
        <taxon>Polystomatidea</taxon>
        <taxon>Polystomatidae</taxon>
        <taxon>Protopolystoma</taxon>
    </lineage>
</organism>
<comment type="caution">
    <text evidence="2">The sequence shown here is derived from an EMBL/GenBank/DDBJ whole genome shotgun (WGS) entry which is preliminary data.</text>
</comment>
<dbReference type="AlphaFoldDB" id="A0A3S5CP14"/>
<feature type="non-terminal residue" evidence="2">
    <location>
        <position position="262"/>
    </location>
</feature>
<evidence type="ECO:0000313" key="3">
    <source>
        <dbReference type="Proteomes" id="UP000784294"/>
    </source>
</evidence>
<evidence type="ECO:0000256" key="1">
    <source>
        <dbReference type="SAM" id="MobiDB-lite"/>
    </source>
</evidence>
<feature type="compositionally biased region" description="Low complexity" evidence="1">
    <location>
        <begin position="45"/>
        <end position="64"/>
    </location>
</feature>